<feature type="region of interest" description="Disordered" evidence="1">
    <location>
        <begin position="5242"/>
        <end position="5333"/>
    </location>
</feature>
<feature type="region of interest" description="Disordered" evidence="1">
    <location>
        <begin position="2418"/>
        <end position="2442"/>
    </location>
</feature>
<feature type="region of interest" description="Disordered" evidence="1">
    <location>
        <begin position="84"/>
        <end position="107"/>
    </location>
</feature>
<feature type="region of interest" description="Disordered" evidence="1">
    <location>
        <begin position="4330"/>
        <end position="4421"/>
    </location>
</feature>
<feature type="region of interest" description="Disordered" evidence="1">
    <location>
        <begin position="1246"/>
        <end position="1265"/>
    </location>
</feature>
<feature type="region of interest" description="Disordered" evidence="1">
    <location>
        <begin position="4619"/>
        <end position="4701"/>
    </location>
</feature>
<reference evidence="2 3" key="1">
    <citation type="journal article" date="2019" name="Mol. Ecol. Resour.">
        <title>Improving Illumina assemblies with Hi-C and long reads: an example with the North African dromedary.</title>
        <authorList>
            <person name="Elbers J.P."/>
            <person name="Rogers M.F."/>
            <person name="Perelman P.L."/>
            <person name="Proskuryakova A.A."/>
            <person name="Serdyukova N.A."/>
            <person name="Johnson W.E."/>
            <person name="Horin P."/>
            <person name="Corander J."/>
            <person name="Murphy D."/>
            <person name="Burger P.A."/>
        </authorList>
    </citation>
    <scope>NUCLEOTIDE SEQUENCE [LARGE SCALE GENOMIC DNA]</scope>
    <source>
        <strain evidence="2">Drom800</strain>
        <tissue evidence="2">Blood</tissue>
    </source>
</reference>
<feature type="compositionally biased region" description="Polar residues" evidence="1">
    <location>
        <begin position="1439"/>
        <end position="1449"/>
    </location>
</feature>
<feature type="region of interest" description="Disordered" evidence="1">
    <location>
        <begin position="5059"/>
        <end position="5139"/>
    </location>
</feature>
<feature type="region of interest" description="Disordered" evidence="1">
    <location>
        <begin position="722"/>
        <end position="752"/>
    </location>
</feature>
<feature type="region of interest" description="Disordered" evidence="1">
    <location>
        <begin position="2216"/>
        <end position="2282"/>
    </location>
</feature>
<feature type="compositionally biased region" description="Low complexity" evidence="1">
    <location>
        <begin position="5192"/>
        <end position="5201"/>
    </location>
</feature>
<feature type="region of interest" description="Disordered" evidence="1">
    <location>
        <begin position="5432"/>
        <end position="5634"/>
    </location>
</feature>
<feature type="compositionally biased region" description="Low complexity" evidence="1">
    <location>
        <begin position="722"/>
        <end position="734"/>
    </location>
</feature>
<feature type="region of interest" description="Disordered" evidence="1">
    <location>
        <begin position="1867"/>
        <end position="1933"/>
    </location>
</feature>
<feature type="compositionally biased region" description="Pro residues" evidence="1">
    <location>
        <begin position="2346"/>
        <end position="2357"/>
    </location>
</feature>
<feature type="compositionally biased region" description="Polar residues" evidence="1">
    <location>
        <begin position="2565"/>
        <end position="2575"/>
    </location>
</feature>
<feature type="compositionally biased region" description="Pro residues" evidence="1">
    <location>
        <begin position="895"/>
        <end position="907"/>
    </location>
</feature>
<feature type="compositionally biased region" description="Basic and acidic residues" evidence="1">
    <location>
        <begin position="4398"/>
        <end position="4409"/>
    </location>
</feature>
<feature type="compositionally biased region" description="Low complexity" evidence="1">
    <location>
        <begin position="14"/>
        <end position="32"/>
    </location>
</feature>
<feature type="compositionally biased region" description="Polar residues" evidence="1">
    <location>
        <begin position="5432"/>
        <end position="5443"/>
    </location>
</feature>
<feature type="region of interest" description="Disordered" evidence="1">
    <location>
        <begin position="3209"/>
        <end position="3367"/>
    </location>
</feature>
<feature type="compositionally biased region" description="Polar residues" evidence="1">
    <location>
        <begin position="5483"/>
        <end position="5497"/>
    </location>
</feature>
<keyword evidence="3" id="KW-1185">Reference proteome</keyword>
<feature type="region of interest" description="Disordered" evidence="1">
    <location>
        <begin position="3105"/>
        <end position="3197"/>
    </location>
</feature>
<comment type="caution">
    <text evidence="2">The sequence shown here is derived from an EMBL/GenBank/DDBJ whole genome shotgun (WGS) entry which is preliminary data.</text>
</comment>
<feature type="region of interest" description="Disordered" evidence="1">
    <location>
        <begin position="1"/>
        <end position="53"/>
    </location>
</feature>
<feature type="compositionally biased region" description="Polar residues" evidence="1">
    <location>
        <begin position="5587"/>
        <end position="5599"/>
    </location>
</feature>
<feature type="compositionally biased region" description="Basic and acidic residues" evidence="1">
    <location>
        <begin position="2649"/>
        <end position="2664"/>
    </location>
</feature>
<feature type="compositionally biased region" description="Low complexity" evidence="1">
    <location>
        <begin position="3185"/>
        <end position="3197"/>
    </location>
</feature>
<feature type="compositionally biased region" description="Polar residues" evidence="1">
    <location>
        <begin position="3532"/>
        <end position="3541"/>
    </location>
</feature>
<feature type="compositionally biased region" description="Pro residues" evidence="1">
    <location>
        <begin position="3123"/>
        <end position="3134"/>
    </location>
</feature>
<feature type="compositionally biased region" description="Polar residues" evidence="1">
    <location>
        <begin position="1355"/>
        <end position="1370"/>
    </location>
</feature>
<feature type="compositionally biased region" description="Polar residues" evidence="1">
    <location>
        <begin position="2741"/>
        <end position="2750"/>
    </location>
</feature>
<feature type="region of interest" description="Disordered" evidence="1">
    <location>
        <begin position="1352"/>
        <end position="1386"/>
    </location>
</feature>
<proteinExistence type="predicted"/>
<feature type="region of interest" description="Disordered" evidence="1">
    <location>
        <begin position="1437"/>
        <end position="1506"/>
    </location>
</feature>
<feature type="region of interest" description="Disordered" evidence="1">
    <location>
        <begin position="2461"/>
        <end position="2586"/>
    </location>
</feature>
<organism evidence="2 3">
    <name type="scientific">Camelus dromedarius</name>
    <name type="common">Dromedary</name>
    <name type="synonym">Arabian camel</name>
    <dbReference type="NCBI Taxonomy" id="9838"/>
    <lineage>
        <taxon>Eukaryota</taxon>
        <taxon>Metazoa</taxon>
        <taxon>Chordata</taxon>
        <taxon>Craniata</taxon>
        <taxon>Vertebrata</taxon>
        <taxon>Euteleostomi</taxon>
        <taxon>Mammalia</taxon>
        <taxon>Eutheria</taxon>
        <taxon>Laurasiatheria</taxon>
        <taxon>Artiodactyla</taxon>
        <taxon>Tylopoda</taxon>
        <taxon>Camelidae</taxon>
        <taxon>Camelus</taxon>
    </lineage>
</organism>
<feature type="region of interest" description="Disordered" evidence="1">
    <location>
        <begin position="4915"/>
        <end position="4938"/>
    </location>
</feature>
<feature type="region of interest" description="Disordered" evidence="1">
    <location>
        <begin position="5169"/>
        <end position="5220"/>
    </location>
</feature>
<feature type="compositionally biased region" description="Polar residues" evidence="1">
    <location>
        <begin position="4106"/>
        <end position="4121"/>
    </location>
</feature>
<feature type="region of interest" description="Disordered" evidence="1">
    <location>
        <begin position="2319"/>
        <end position="2360"/>
    </location>
</feature>
<dbReference type="Proteomes" id="UP000299084">
    <property type="component" value="Unassembled WGS sequence"/>
</dbReference>
<feature type="compositionally biased region" description="Basic and acidic residues" evidence="1">
    <location>
        <begin position="3971"/>
        <end position="3992"/>
    </location>
</feature>
<evidence type="ECO:0000313" key="3">
    <source>
        <dbReference type="Proteomes" id="UP000299084"/>
    </source>
</evidence>
<feature type="region of interest" description="Disordered" evidence="1">
    <location>
        <begin position="4720"/>
        <end position="4863"/>
    </location>
</feature>
<feature type="compositionally biased region" description="Pro residues" evidence="1">
    <location>
        <begin position="1458"/>
        <end position="1469"/>
    </location>
</feature>
<feature type="compositionally biased region" description="Basic and acidic residues" evidence="1">
    <location>
        <begin position="2466"/>
        <end position="2476"/>
    </location>
</feature>
<feature type="compositionally biased region" description="Basic and acidic residues" evidence="1">
    <location>
        <begin position="84"/>
        <end position="97"/>
    </location>
</feature>
<feature type="region of interest" description="Disordered" evidence="1">
    <location>
        <begin position="3917"/>
        <end position="4204"/>
    </location>
</feature>
<feature type="region of interest" description="Disordered" evidence="1">
    <location>
        <begin position="3042"/>
        <end position="3076"/>
    </location>
</feature>
<feature type="region of interest" description="Disordered" evidence="1">
    <location>
        <begin position="250"/>
        <end position="343"/>
    </location>
</feature>
<feature type="compositionally biased region" description="Polar residues" evidence="1">
    <location>
        <begin position="4852"/>
        <end position="4862"/>
    </location>
</feature>
<feature type="region of interest" description="Disordered" evidence="1">
    <location>
        <begin position="669"/>
        <end position="707"/>
    </location>
</feature>
<feature type="region of interest" description="Disordered" evidence="1">
    <location>
        <begin position="3528"/>
        <end position="3592"/>
    </location>
</feature>
<evidence type="ECO:0000313" key="2">
    <source>
        <dbReference type="EMBL" id="KAB1260253.1"/>
    </source>
</evidence>
<feature type="compositionally biased region" description="Polar residues" evidence="1">
    <location>
        <begin position="3355"/>
        <end position="3367"/>
    </location>
</feature>
<feature type="region of interest" description="Disordered" evidence="1">
    <location>
        <begin position="3754"/>
        <end position="3801"/>
    </location>
</feature>
<name>A0A5N4CMU1_CAMDR</name>
<evidence type="ECO:0000256" key="1">
    <source>
        <dbReference type="SAM" id="MobiDB-lite"/>
    </source>
</evidence>
<feature type="compositionally biased region" description="Basic and acidic residues" evidence="1">
    <location>
        <begin position="3156"/>
        <end position="3165"/>
    </location>
</feature>
<protein>
    <submittedName>
        <fullName evidence="2">Uncharacterized protein</fullName>
    </submittedName>
</protein>
<feature type="compositionally biased region" description="Gly residues" evidence="1">
    <location>
        <begin position="3999"/>
        <end position="4014"/>
    </location>
</feature>
<feature type="region of interest" description="Disordered" evidence="1">
    <location>
        <begin position="960"/>
        <end position="999"/>
    </location>
</feature>
<feature type="region of interest" description="Disordered" evidence="1">
    <location>
        <begin position="1823"/>
        <end position="1854"/>
    </location>
</feature>
<feature type="region of interest" description="Disordered" evidence="1">
    <location>
        <begin position="416"/>
        <end position="446"/>
    </location>
</feature>
<feature type="region of interest" description="Disordered" evidence="1">
    <location>
        <begin position="5741"/>
        <end position="5775"/>
    </location>
</feature>
<feature type="compositionally biased region" description="Pro residues" evidence="1">
    <location>
        <begin position="3310"/>
        <end position="3322"/>
    </location>
</feature>
<feature type="region of interest" description="Disordered" evidence="1">
    <location>
        <begin position="3403"/>
        <end position="3471"/>
    </location>
</feature>
<feature type="region of interest" description="Disordered" evidence="1">
    <location>
        <begin position="2604"/>
        <end position="2787"/>
    </location>
</feature>
<feature type="compositionally biased region" description="Basic residues" evidence="1">
    <location>
        <begin position="669"/>
        <end position="683"/>
    </location>
</feature>
<feature type="compositionally biased region" description="Polar residues" evidence="1">
    <location>
        <begin position="2499"/>
        <end position="2510"/>
    </location>
</feature>
<accession>A0A5N4CMU1</accession>
<gene>
    <name evidence="2" type="ORF">Cadr_000024979</name>
</gene>
<dbReference type="EMBL" id="JWIN03000021">
    <property type="protein sequence ID" value="KAB1260253.1"/>
    <property type="molecule type" value="Genomic_DNA"/>
</dbReference>
<feature type="region of interest" description="Disordered" evidence="1">
    <location>
        <begin position="1044"/>
        <end position="1210"/>
    </location>
</feature>
<feature type="compositionally biased region" description="Low complexity" evidence="1">
    <location>
        <begin position="1922"/>
        <end position="1933"/>
    </location>
</feature>
<feature type="region of interest" description="Disordered" evidence="1">
    <location>
        <begin position="801"/>
        <end position="948"/>
    </location>
</feature>
<feature type="compositionally biased region" description="Basic residues" evidence="1">
    <location>
        <begin position="3273"/>
        <end position="3283"/>
    </location>
</feature>
<feature type="compositionally biased region" description="Polar residues" evidence="1">
    <location>
        <begin position="1673"/>
        <end position="1683"/>
    </location>
</feature>
<feature type="compositionally biased region" description="Polar residues" evidence="1">
    <location>
        <begin position="1102"/>
        <end position="1113"/>
    </location>
</feature>
<feature type="region of interest" description="Disordered" evidence="1">
    <location>
        <begin position="1544"/>
        <end position="1567"/>
    </location>
</feature>
<feature type="compositionally biased region" description="Pro residues" evidence="1">
    <location>
        <begin position="863"/>
        <end position="872"/>
    </location>
</feature>
<feature type="compositionally biased region" description="Polar residues" evidence="1">
    <location>
        <begin position="38"/>
        <end position="47"/>
    </location>
</feature>
<feature type="compositionally biased region" description="Basic and acidic residues" evidence="1">
    <location>
        <begin position="4148"/>
        <end position="4158"/>
    </location>
</feature>
<feature type="compositionally biased region" description="Basic and acidic residues" evidence="1">
    <location>
        <begin position="3284"/>
        <end position="3295"/>
    </location>
</feature>
<feature type="compositionally biased region" description="Basic and acidic residues" evidence="1">
    <location>
        <begin position="935"/>
        <end position="944"/>
    </location>
</feature>
<feature type="region of interest" description="Disordered" evidence="1">
    <location>
        <begin position="5802"/>
        <end position="5838"/>
    </location>
</feature>
<feature type="compositionally biased region" description="Polar residues" evidence="1">
    <location>
        <begin position="1473"/>
        <end position="1489"/>
    </location>
</feature>
<sequence length="5865" mass="619879">MAQEAAGKCTYSKGPLGPASLPAAPAPASSPGRGDQPGENSSSQDTHPPTHPRNFLLHRILQDSAPWYSFRRAPGMVFRRGHLPEADGQLQRRRDSRGPTVSPGSHLALTRGRCLRDEGFSSGKVQDTHGGDGCMILRGFRNQNRRGRAGPSLASGARRCGGLGPLPPTALAKQEGRNLEAQLPEAGNQRCTVRARVRGRGRHFGMDCTARSPSARHCPYSGRVAGHHRPTPSIICPSDTQLTALAQLRTSAHSDEETEATGWPPAHRSQAVRGAARKLAVVRRAGPRQQPRGLPAGQSWGWGDRATGMRLQPAPPLALGPGDGARGQPAEEELLGPQGHQEQRETVLDGEAGVTSGIPVIQERKQVFGGSRHLAPQKGFWNRPQGCWSQCHESKEAQGIRAGCLEVALLREGQRRVGQPQAPAQKEETQLGRKWRPKKGDRACSDRRPHLPIRAAVAAGMLRRKGLLPAWLDGLQGWGCQTPKTMDRGGHSTARLLLPQAPAMQGCCCGRYSAETRAGTPEMVWVWVAQGAEGGVKEPRGCCSSHSHFLLSPLCPCLGESRGPGRLLVVRKGFWEGAVLWPSPKLATASVSGRWGLPAPLFLPPGSCCHGDGAQYHEPTCRTCNADATCHVTIPLVQNSNENRHSLLSHKEKVLTQHKAVNNCGVHRRRRVAGPRLPLHRRAGGREGCESSGSEPDPGSLTRRAPQACPNTSWVKLLWAGQGQEAQGPQGKAARPGQLPGRGSHLSSDRPTPLVRSAVFGLEEKPINTSLFAAAKEEEGRQTWQRGGPAALTVPRCPSVRGGHTCHAPRGRVQKPDPDPEVIRGTGGAGPPCTAPPSGDKSCSWGQQGTRRRWAGAEGPQPAQNPPQPQAPGPSAGLPSITATCPHLRVAHAPDPAPAAAPPPQAPPLGRGSPHWTDTGQPAGGRGGPTPAQHYRAEEGEGAGRRSWSPALLGCQHRLLRKLSNPQRPSKEPLPSAGERLRSWENGGQRQGHRLLGDTGWRGAKGHCVTYLDPGQEARGTTVLAESLISTVSRFNRHGLREATVTAQGQGGLAAAMNRTPGKGTEPQPSISQGAPALPGKVPHEPRLAPLGPFQMGETAPQGGSNTSAQALNQHCPGGGSPGRGSPDEGSPGWGSGTAAPRGQTLISWSPTAGRHRGAGVLLHFSPPGCSDPSPSAQPSPRPSALLEPPSQTSQAWGSPRKEQLSPPTSPLFAAGLFVVASGSRPTTPSPVERAGFQARGRPTFHREGPAQRHPHPPAGGDLTRTCRVGPSWQLRTRPHPPWGPSAGHLELRAWLRHRPQPGLLGGPGNSLCPQGQCPAQGALLPHGCLFTEVSPVQAPLLDPCHQDCPGMGGTPSSLTERGSQLSGTPRPQGAGPTVRDWHQDTQGLPAPWWALPRPDPGLCAICHVGNLRHGGPSWGARVHRRASHSLTAPLETALASSSTHQPHSAGSHLLFPVPSPSSPTPPRGAPHTQGTDRQPSTTRVSTDGLSGDAVTRHYHSPVPSAAGELAPTSLLGTQPLQAQLSQAGGALLAIQVQGREAGEARGWPEWPSVSRPESGHRSSGPVRPAWVTGLLPVGVLSSVRGGCGSESRGHLTLRGLAGSLALGGQHIPEASSRGNGVKLWVNKDAFDMTGLQRRPPSHSVGVPRSDPSTAPGMMGTQALSLHCPPGSQAESLPHSETPQADHHTRASPPSTRPHLEPLRPRGSTAEGTARVHTCHRPHITHTWASQVRVRHGHKPTMPGGAGSPVCPQFPRVGTTHTVLTQPPPEIPSYGDSRPGAGVGLTATQGPGPLHRLDPPRALQPAAHLPLKVLNCDKTQLTHPAEPWPSQWGSQAKPSASPAEARLCRPAGAGPVGWHTQAGVACRQTGTLGPGKKQVRRPPATPGLKHGIRPNSDNDLPSPHPVPPPSRLRAAGSKELLGGSVPPGSHPSGHGRLVKCGLCAPALGPGHEVGALSQTPAHTPSPLACLVWLVQWPRAWSQPAPSPGPFLAPGEECHLATLGWQAGTGLPMRGRGHEPFRAPPPPGLQELGGRAPRPVLGRLPPPLRGGGRPCQVLLSLLCASVPLWRKGTSTGPCPMTTLLPSTVLFPDSAPKTGRNLAGIFILDEGAECGGVTGDATPSLVFLRVAGGLGTSGEGTKTQIGPLGTADTLPNVWPIRAKPGERNSSASFGIWSQGCNIESCLNFQPAGLPANFRLAPRLLSSFRAENSRLARPSLRAGMDRVSGAPRGLGKEKSTLSAPNDQPGRGSSAPPPGHQPLERDAAHGALSSHPRGEDASGLPSLEPWLQRAGSRLQLLTGWWNVHFLSSIFRSFSDAEKLRNSKPAGPTPPGNGVSSHPVLGQRMPRGPPLAPRPLPSPESSMRELWNILPAKSYSCALEFHVGSLPEGHPGLWPTKVASTGTGLPGPGPCLPARCPLPGLPGAHPGHTRLQEPRTQRPPRPRQLVQRRLERLWGLAPPFKSTLKLPETRSPWRDHSTGPALAGQAHGGRRPQHCLLPEQGQSQAEATQPASGRARPLPVGQTPQPPIPAGKQQQPQAGVSGAEREGSQEARSSAPHSLLCGPITHGTNPHSLTPQPSLPGCAQGSLKLAPQLTPSSIQRTLQTQVQTPKVLGHRHHQGQSSTAAVQGGLRSVPSSHTRPALRPPGRSLPRPEEEQPLKSREHGPRTLGRRRAGTGPPWLKPYIQFLEKEDRGGPQGPRETGPRKAGASSTPRARASILAAPSSPGRPGSMDPSWQRGVGQLASTSPSLSQPFLPPEASASQQRGSCHLGAATRGGRSPSARDTHSGEDVPLGLAALVPEQPWPEAWPYFCGHVSYPSFSSLTCEVGTPIPTASETVDGSLLMAPRGLAWAHLRPKAALGDAGHLPQARGPGTSHHCALTTDTLAGSPASKSQGRASRNLQAWVNLGEEAESGTGLAPALSLWFPCPVQLLHSRAGEPETVSLHLEGFLRPRVPPPLCRHTRRLGPHTQSHPHTLGLDGPCGSLSRTLRHKQPQDSPALGPRGIPVPCAPTVPVLPSCGRGTCLIFWELRLFVLLPPEARPSQQEAWGGARGGGAPETPRRGARHPGQRSTHTCPASRFLPGLGTALPPAAQGVGLTVRLLLSHGNTSSRDSARPSSLKLRVLTPPPPPQPPPPHGGAVTKLPGFPASSSQGLLDESAGRHPRPDDVPGGVGEAARPAWHSQGTTAPSPGRSPQGPRGQAGQVLILLTRDGVTGAQEAPRRKGDGWGGAGSRPPEAESLPAGRPAAEPGLEPPRPGALPIHHSVQGRPPPQPRRGARVASKRLPGKPEPESQHSRASELPADSVQDREGPPEVPGQPQRPPLPTRAQNRICRGDTGVTLPKHSRLDSKHSHCKNHPASSDSPTALGSSPSCLHGLRSHTCGQNWKEGQESWTLCTGASEETVMGPESRKAASKSYHQEHSAERQPASSYNPLAAMLTPRGPARRQARLVRREPEQTASFPSEGPPLQLPPVSLGHPAEAHLTALPRGHFVPQVLSIPPQAATPKTPTGSWKCVSGLECDTACPAPKLPGASSGDPNQSSNCLTRPPALEGQGSPPSWGSILHGPLAPASNSWLPTLGPPQPQGGGADRAGQQGPPRELWEMWFAHPVLGAREGLRGLALGKAVDVWRGRREVGHPAECRQALPVWPGTCLFSTGLALLWEGSVSTCNPRDRRPLGGPQIWRARVWLGSGGRPNGAGRGRKRAQWFWARHPLASSAGDTGTQDPEPTACPPFASVLISFSRGHVICPFARKRERRLERSLPRSQSAQIAQPAPEQSCPPRGPSGTIPGPTWGLRPPSLGHTHPLPIRAQRAISPRLERSAPLIRCGMQSSSRTGSRWGPEQSQPACSRLCLCPLPTCSSRRRPALALTRPRRHRGATVPRDKEVPLRHALARDRGRGTGWEPGRTGQGNRLEFAKLSQVPEDRRGRRQCSADVLDGQGPRTQTAPLWGDPQWVTQDTMPGAGVHLTAQTEPASSDRRPREATLKAETRACRWQDRGPTGPRAGGGMGRQQGRGWVAGRGRRAQPSPARGERPTRPGTQASDPQGEAGAGRPQAGKAPTGQKADKEVKSWSPQRTPTARKKRAPNFPSCVKDSQAPRQRRLPRRLTASSIKAAQTEASGDTTSLPQASRRQRRATRGRPGPPHTGAGTTARRTDSTPRQEANETPVCAREQQAPSRRARTCQPGRENSLEHATRRQTRGSTAARGHMRLTGPQCGAKAANTDAHGLAVPQTGTPGAGRTDLGTEVRAVGVTSRRRSILHLVWGAGTWRCSTLNPPGRRLKVWALHCLLLTSQCGLRTVLLWGSGRAWLRQALCTSAKVIECVGGRSGQQQEVVAGGSQQVPGRGQARGVGGPERSWRFGGRTAGPLNADAWGARGRGGRSAKGENSGSRGQQICCRWPLTKRADNREVRGDQKTGGPGPGRGSRLCVVGSGQLLVMDTPRPRARSLGQEGKAVPSLPVDMDGGCRGVGKATQGCVPTAAAHTGTRGRRPSASGGWGAVALRPRTQGSFLLGGAHPGAWAAWATCSRVNQHPPPPRERRQGHTAQSLLGALGGRVLWSLPSRPSARGEEEEAAAAAAAALEVLGTSPGPLPRRPLWPDHSHHLWLLPQAQAICTHSDSVLLGRGGEESRGGTGLPQPQLRGWDSSPPRAQVTDLDARRVLSPHLLSGQRQGPWQSRRALGPVSAARSLGKETTRGGRGRHGPSLPGYIYLRRKTVQVGAWAPRRRGDWGGQARWPEGALESPGGCPSRPLRTTAGLVSASPPAQEAPDPSSPLETRSSVSREGERCCGPQDLESPHPTSRDHSSFGPPATDQGFLLRTGRKGRSPSQPCPCRALPTPPHPDPRLATTRASEPPTPQATCSPPSTEGPTWGRCTCLVPWICHPAPSPAWLTASLPPADGPVPGWDLVLRGVAGGRSPAALPAFTARSPQPGEKGELARPLPRPPPLALNQNLGSCPELCPVRPGSHVSPGIRAGGCHTRGLGAGCRLPAADTSGPAHHASPSWELPEAGWADLRAGTLVVGRLPLQPPEAQPGCWPPALRPGRHIWESAPGLWAHQDGAWEGCPAPTPGLASSAQGRGCCRPQTPPAKPASPLCSLRPSTQALPQVTPRPQKGAPATSPGQPQAPAPAPPEGKREAGTPQGRCPAEATSEVLRVFTVWKREGFLRAGVVKSSWRRPEGPPVVAGSVSRRCKPKASRRGSFASSSLSPESKCSAMSEGARHPGGSPGARIRILPTIHTSSAGPFPLGPAAGEMTTGDPPSLKTHTLTPRVPSARHPRPSLQEAVSPPQGCTGKQAPPLALQASGRDRPGLPTGSEHLAEHHPWPGGTLRPGSQQGPAVPGLRLPTEMVVVKTLRKGGSVPILNSNTTATIRLAQVTPSAQEAHPTGRATTPRCVFPEPLTQFQRPNRILTTCPAASVCFWMALRSRVGRRGPFPGNHTATFQPWAQQASHLRPSPFSGEPGSPCHDQEVEVGLSGSPAGRGVEEGAPQDDSNPHQLVQGTKGSQLGLAHSNTARSPPPDRRASPHSQESPGQDSWPAQHHPALKLKKNYQRPSPTARHRIHHVAGGSPELARRCDQRSRGPPPSPTWVAARSPRTQANSHKQQTPARPLVLAQPTRKPRRWGRAALRREPHPGRPNNSLPVCCGALRSEPAPLRSSPGAPEPNRLPLGLFCLSVTSVFQRHHASLSTSQAALPSSPTSMVFIDSCPENFPKFHHLSLLQIKTLSGSRLLWVPWPLEPAPTFHRRPACEGWDESPAPRPGHREARRGVQRGEGPPGTKNQATCFQEGAPKIRQAAGTDVKVGDPRILMPEPSGGGIPTPSPAGPSHSTRAQRIAHGEGTGRGRGTTLVLLRRLQIKQLQAGRPPSPRLVRKS</sequence>
<feature type="region of interest" description="Disordered" evidence="1">
    <location>
        <begin position="1635"/>
        <end position="1745"/>
    </location>
</feature>